<name>W7ITT5_9PSEU</name>
<organism evidence="2 3">
    <name type="scientific">Actinokineospora spheciospongiae</name>
    <dbReference type="NCBI Taxonomy" id="909613"/>
    <lineage>
        <taxon>Bacteria</taxon>
        <taxon>Bacillati</taxon>
        <taxon>Actinomycetota</taxon>
        <taxon>Actinomycetes</taxon>
        <taxon>Pseudonocardiales</taxon>
        <taxon>Pseudonocardiaceae</taxon>
        <taxon>Actinokineospora</taxon>
    </lineage>
</organism>
<dbReference type="PATRIC" id="fig|909613.9.peg.353"/>
<dbReference type="AlphaFoldDB" id="W7ITT5"/>
<accession>W7ITT5</accession>
<proteinExistence type="predicted"/>
<dbReference type="Proteomes" id="UP000019277">
    <property type="component" value="Unassembled WGS sequence"/>
</dbReference>
<gene>
    <name evidence="2" type="ORF">UO65_0340</name>
</gene>
<evidence type="ECO:0000313" key="2">
    <source>
        <dbReference type="EMBL" id="EWC64330.1"/>
    </source>
</evidence>
<evidence type="ECO:0000256" key="1">
    <source>
        <dbReference type="SAM" id="SignalP"/>
    </source>
</evidence>
<dbReference type="EMBL" id="AYXG01000014">
    <property type="protein sequence ID" value="EWC64330.1"/>
    <property type="molecule type" value="Genomic_DNA"/>
</dbReference>
<reference evidence="2 3" key="1">
    <citation type="journal article" date="2014" name="Genome Announc.">
        <title>Draft Genome Sequence of the Antitrypanosomally Active Sponge-Associated Bacterium Actinokineospora sp. Strain EG49.</title>
        <authorList>
            <person name="Harjes J."/>
            <person name="Ryu T."/>
            <person name="Abdelmohsen U.R."/>
            <person name="Moitinho-Silva L."/>
            <person name="Horn H."/>
            <person name="Ravasi T."/>
            <person name="Hentschel U."/>
        </authorList>
    </citation>
    <scope>NUCLEOTIDE SEQUENCE [LARGE SCALE GENOMIC DNA]</scope>
    <source>
        <strain evidence="2 3">EG49</strain>
    </source>
</reference>
<feature type="chain" id="PRO_5004895995" evidence="1">
    <location>
        <begin position="18"/>
        <end position="234"/>
    </location>
</feature>
<evidence type="ECO:0000313" key="3">
    <source>
        <dbReference type="Proteomes" id="UP000019277"/>
    </source>
</evidence>
<feature type="signal peptide" evidence="1">
    <location>
        <begin position="1"/>
        <end position="17"/>
    </location>
</feature>
<dbReference type="eggNOG" id="COG2304">
    <property type="taxonomic scope" value="Bacteria"/>
</dbReference>
<comment type="caution">
    <text evidence="2">The sequence shown here is derived from an EMBL/GenBank/DDBJ whole genome shotgun (WGS) entry which is preliminary data.</text>
</comment>
<keyword evidence="3" id="KW-1185">Reference proteome</keyword>
<protein>
    <submittedName>
        <fullName evidence="2">Uncharacterized protein</fullName>
    </submittedName>
</protein>
<keyword evidence="1" id="KW-0732">Signal</keyword>
<dbReference type="STRING" id="909613.UO65_0340"/>
<sequence length="234" mass="23932">MVALVAPLLSSASPAGAADIGTTAATDVYIRDHVGDTGVEPHSASVWTSPDVKVCPTSVECATSQNPEVGSVNHIFVELNNPGPHGSGADVGNLDVYRSTPGGGTGWSADWTSIGGVLGVSVAASGTTAVVIPWPDVPGPDLFARWREGGGRAAGLKQVGPTSSEVGDFKQARLFGVLLAPRTRPELKLQFGLGASVRKGSHVIRVTQFAPLGADQPSTALTDVGGVEYQVAIR</sequence>